<dbReference type="RefSeq" id="WP_176643523.1">
    <property type="nucleotide sequence ID" value="NZ_JABXXS010000028.1"/>
</dbReference>
<name>A0A850P181_9PROT</name>
<comment type="caution">
    <text evidence="1">The sequence shown here is derived from an EMBL/GenBank/DDBJ whole genome shotgun (WGS) entry which is preliminary data.</text>
</comment>
<evidence type="ECO:0000313" key="2">
    <source>
        <dbReference type="Proteomes" id="UP000522590"/>
    </source>
</evidence>
<dbReference type="Proteomes" id="UP000522590">
    <property type="component" value="Unassembled WGS sequence"/>
</dbReference>
<dbReference type="AlphaFoldDB" id="A0A850P181"/>
<sequence>MPAGVSLNPMQLPKAPDPVRPHMGACILFHAAGHPGMVRFGVTTVASECYWPSITAVGTSMTCAGLPRLSLHA</sequence>
<organism evidence="1 2">
    <name type="scientific">Komagataeibacter swingsii</name>
    <dbReference type="NCBI Taxonomy" id="215220"/>
    <lineage>
        <taxon>Bacteria</taxon>
        <taxon>Pseudomonadati</taxon>
        <taxon>Pseudomonadota</taxon>
        <taxon>Alphaproteobacteria</taxon>
        <taxon>Acetobacterales</taxon>
        <taxon>Acetobacteraceae</taxon>
        <taxon>Komagataeibacter</taxon>
    </lineage>
</organism>
<reference evidence="1 2" key="1">
    <citation type="submission" date="2020-06" db="EMBL/GenBank/DDBJ databases">
        <title>Description of novel acetic acid bacteria.</title>
        <authorList>
            <person name="Sombolestani A."/>
        </authorList>
    </citation>
    <scope>NUCLEOTIDE SEQUENCE [LARGE SCALE GENOMIC DNA]</scope>
    <source>
        <strain evidence="1 2">LMG 25</strain>
    </source>
</reference>
<dbReference type="EMBL" id="JABXXS010000028">
    <property type="protein sequence ID" value="NVN37678.1"/>
    <property type="molecule type" value="Genomic_DNA"/>
</dbReference>
<protein>
    <submittedName>
        <fullName evidence="1">Uncharacterized protein</fullName>
    </submittedName>
</protein>
<proteinExistence type="predicted"/>
<accession>A0A850P181</accession>
<gene>
    <name evidence="1" type="ORF">HUK81_12140</name>
</gene>
<evidence type="ECO:0000313" key="1">
    <source>
        <dbReference type="EMBL" id="NVN37678.1"/>
    </source>
</evidence>